<keyword evidence="6" id="KW-0067">ATP-binding</keyword>
<dbReference type="PANTHER" id="PTHR34220">
    <property type="entry name" value="SENSOR HISTIDINE KINASE YPDA"/>
    <property type="match status" value="1"/>
</dbReference>
<dbReference type="SMART" id="SM00387">
    <property type="entry name" value="HATPase_c"/>
    <property type="match status" value="1"/>
</dbReference>
<keyword evidence="8" id="KW-0812">Transmembrane</keyword>
<evidence type="ECO:0000313" key="10">
    <source>
        <dbReference type="EMBL" id="MBB3113120.1"/>
    </source>
</evidence>
<evidence type="ECO:0000256" key="8">
    <source>
        <dbReference type="SAM" id="Phobius"/>
    </source>
</evidence>
<evidence type="ECO:0000256" key="3">
    <source>
        <dbReference type="ARBA" id="ARBA00022679"/>
    </source>
</evidence>
<keyword evidence="8" id="KW-0472">Membrane</keyword>
<feature type="transmembrane region" description="Helical" evidence="8">
    <location>
        <begin position="14"/>
        <end position="31"/>
    </location>
</feature>
<accession>A0A7W5B296</accession>
<dbReference type="PROSITE" id="PS50109">
    <property type="entry name" value="HIS_KIN"/>
    <property type="match status" value="1"/>
</dbReference>
<keyword evidence="5 10" id="KW-0418">Kinase</keyword>
<evidence type="ECO:0000256" key="4">
    <source>
        <dbReference type="ARBA" id="ARBA00022741"/>
    </source>
</evidence>
<organism evidence="10 11">
    <name type="scientific">Paenibacillus phyllosphaerae</name>
    <dbReference type="NCBI Taxonomy" id="274593"/>
    <lineage>
        <taxon>Bacteria</taxon>
        <taxon>Bacillati</taxon>
        <taxon>Bacillota</taxon>
        <taxon>Bacilli</taxon>
        <taxon>Bacillales</taxon>
        <taxon>Paenibacillaceae</taxon>
        <taxon>Paenibacillus</taxon>
    </lineage>
</organism>
<dbReference type="GO" id="GO:0005524">
    <property type="term" value="F:ATP binding"/>
    <property type="evidence" value="ECO:0007669"/>
    <property type="project" value="UniProtKB-KW"/>
</dbReference>
<gene>
    <name evidence="10" type="ORF">FHS18_005223</name>
</gene>
<dbReference type="SUPFAM" id="SSF55874">
    <property type="entry name" value="ATPase domain of HSP90 chaperone/DNA topoisomerase II/histidine kinase"/>
    <property type="match status" value="1"/>
</dbReference>
<evidence type="ECO:0000313" key="11">
    <source>
        <dbReference type="Proteomes" id="UP000570361"/>
    </source>
</evidence>
<evidence type="ECO:0000256" key="5">
    <source>
        <dbReference type="ARBA" id="ARBA00022777"/>
    </source>
</evidence>
<dbReference type="Gene3D" id="3.30.565.10">
    <property type="entry name" value="Histidine kinase-like ATPase, C-terminal domain"/>
    <property type="match status" value="1"/>
</dbReference>
<dbReference type="Pfam" id="PF02518">
    <property type="entry name" value="HATPase_c"/>
    <property type="match status" value="1"/>
</dbReference>
<name>A0A7W5B296_9BACL</name>
<evidence type="ECO:0000256" key="2">
    <source>
        <dbReference type="ARBA" id="ARBA00012438"/>
    </source>
</evidence>
<dbReference type="InterPro" id="IPR050640">
    <property type="entry name" value="Bact_2-comp_sensor_kinase"/>
</dbReference>
<dbReference type="InterPro" id="IPR036890">
    <property type="entry name" value="HATPase_C_sf"/>
</dbReference>
<comment type="catalytic activity">
    <reaction evidence="1">
        <text>ATP + protein L-histidine = ADP + protein N-phospho-L-histidine.</text>
        <dbReference type="EC" id="2.7.13.3"/>
    </reaction>
</comment>
<keyword evidence="3 10" id="KW-0808">Transferase</keyword>
<dbReference type="Gene3D" id="6.10.340.10">
    <property type="match status" value="1"/>
</dbReference>
<dbReference type="GO" id="GO:0000155">
    <property type="term" value="F:phosphorelay sensor kinase activity"/>
    <property type="evidence" value="ECO:0007669"/>
    <property type="project" value="InterPro"/>
</dbReference>
<comment type="caution">
    <text evidence="10">The sequence shown here is derived from an EMBL/GenBank/DDBJ whole genome shotgun (WGS) entry which is preliminary data.</text>
</comment>
<keyword evidence="7" id="KW-0902">Two-component regulatory system</keyword>
<dbReference type="InterPro" id="IPR005467">
    <property type="entry name" value="His_kinase_dom"/>
</dbReference>
<dbReference type="PRINTS" id="PR00344">
    <property type="entry name" value="BCTRLSENSOR"/>
</dbReference>
<feature type="domain" description="Histidine kinase" evidence="9">
    <location>
        <begin position="458"/>
        <end position="574"/>
    </location>
</feature>
<dbReference type="RefSeq" id="WP_183603212.1">
    <property type="nucleotide sequence ID" value="NZ_JACHXK010000016.1"/>
</dbReference>
<evidence type="ECO:0000259" key="9">
    <source>
        <dbReference type="PROSITE" id="PS50109"/>
    </source>
</evidence>
<dbReference type="InterPro" id="IPR010559">
    <property type="entry name" value="Sig_transdc_His_kin_internal"/>
</dbReference>
<evidence type="ECO:0000256" key="6">
    <source>
        <dbReference type="ARBA" id="ARBA00022840"/>
    </source>
</evidence>
<dbReference type="EC" id="2.7.13.3" evidence="2"/>
<dbReference type="Pfam" id="PF06580">
    <property type="entry name" value="His_kinase"/>
    <property type="match status" value="1"/>
</dbReference>
<evidence type="ECO:0000256" key="7">
    <source>
        <dbReference type="ARBA" id="ARBA00023012"/>
    </source>
</evidence>
<dbReference type="GO" id="GO:0016020">
    <property type="term" value="C:membrane"/>
    <property type="evidence" value="ECO:0007669"/>
    <property type="project" value="InterPro"/>
</dbReference>
<dbReference type="AlphaFoldDB" id="A0A7W5B296"/>
<dbReference type="PANTHER" id="PTHR34220:SF7">
    <property type="entry name" value="SENSOR HISTIDINE KINASE YPDA"/>
    <property type="match status" value="1"/>
</dbReference>
<protein>
    <recommendedName>
        <fullName evidence="2">histidine kinase</fullName>
        <ecNumber evidence="2">2.7.13.3</ecNumber>
    </recommendedName>
</protein>
<sequence length="581" mass="66140">MLNRFRKRSLTRQILYLILIMLMILLIAFTIQDRIAKQIIERKVTESVETISQQVIEKMNSFDADIKGISTFLFYSPTVQSYLNTEDEMTRILDHREVLSMFDNTNSMKTNIRGIQLYDTAGKQLARFGEGDNLADITLVKELTYSGLLELDTRPTEHFYAITTPVYGIDSNGIVTELKGIGRFYMDVTNLSPILASAAITPNAQVRLLDAENRTIAGAGSVEGGESFQVDDWSRDSDYIVQTFTLPRSNWKLVSVIPKDELLADLDTIKRFNITTYLVMFVLFQLFLVLFSNRILKPIRALLDFVKTYPKQGGSSRFQVALDNEVGVLGTNLNKMLDEISVLSDEVQAAQKRMYEVELTKKQMEVSAFRNQINPHFLYNTLESIRAVAFYHGVQDIADISESLSKMFRYAVKAGNVVTLQDEIAHVQEYARITDFRFRGRFRFQFDVEEQLLNVSALKMLLQPLVENAVFHGLERKVGPGMVWIDVYRMADQRIQVSIRDNGIGMDGVRLQELTGQLVRYDERDGMHEESGQGIGMLNIYRRIKLFYGDAADMTLTSRLNEGTTVTVTFPDQMNESFGGG</sequence>
<reference evidence="10 11" key="1">
    <citation type="submission" date="2020-08" db="EMBL/GenBank/DDBJ databases">
        <title>Genomic Encyclopedia of Type Strains, Phase III (KMG-III): the genomes of soil and plant-associated and newly described type strains.</title>
        <authorList>
            <person name="Whitman W."/>
        </authorList>
    </citation>
    <scope>NUCLEOTIDE SEQUENCE [LARGE SCALE GENOMIC DNA]</scope>
    <source>
        <strain evidence="10 11">CECT 5862</strain>
    </source>
</reference>
<keyword evidence="11" id="KW-1185">Reference proteome</keyword>
<keyword evidence="8" id="KW-1133">Transmembrane helix</keyword>
<dbReference type="EMBL" id="JACHXK010000016">
    <property type="protein sequence ID" value="MBB3113120.1"/>
    <property type="molecule type" value="Genomic_DNA"/>
</dbReference>
<dbReference type="InterPro" id="IPR003594">
    <property type="entry name" value="HATPase_dom"/>
</dbReference>
<dbReference type="Proteomes" id="UP000570361">
    <property type="component" value="Unassembled WGS sequence"/>
</dbReference>
<proteinExistence type="predicted"/>
<keyword evidence="4" id="KW-0547">Nucleotide-binding</keyword>
<dbReference type="InterPro" id="IPR004358">
    <property type="entry name" value="Sig_transdc_His_kin-like_C"/>
</dbReference>
<evidence type="ECO:0000256" key="1">
    <source>
        <dbReference type="ARBA" id="ARBA00000085"/>
    </source>
</evidence>